<evidence type="ECO:0000256" key="3">
    <source>
        <dbReference type="ARBA" id="ARBA00022452"/>
    </source>
</evidence>
<dbReference type="Pfam" id="PF00593">
    <property type="entry name" value="TonB_dep_Rec_b-barrel"/>
    <property type="match status" value="1"/>
</dbReference>
<keyword evidence="6 8" id="KW-0472">Membrane</keyword>
<evidence type="ECO:0000259" key="11">
    <source>
        <dbReference type="Pfam" id="PF00593"/>
    </source>
</evidence>
<evidence type="ECO:0000256" key="9">
    <source>
        <dbReference type="RuleBase" id="RU003357"/>
    </source>
</evidence>
<dbReference type="NCBIfam" id="TIGR04057">
    <property type="entry name" value="SusC_RagA_signa"/>
    <property type="match status" value="1"/>
</dbReference>
<dbReference type="Gene3D" id="2.40.170.20">
    <property type="entry name" value="TonB-dependent receptor, beta-barrel domain"/>
    <property type="match status" value="1"/>
</dbReference>
<keyword evidence="4 8" id="KW-0812">Transmembrane</keyword>
<comment type="subcellular location">
    <subcellularLocation>
        <location evidence="1 8">Cell outer membrane</location>
        <topology evidence="1 8">Multi-pass membrane protein</topology>
    </subcellularLocation>
</comment>
<dbReference type="SUPFAM" id="SSF56935">
    <property type="entry name" value="Porins"/>
    <property type="match status" value="1"/>
</dbReference>
<feature type="signal peptide" evidence="10">
    <location>
        <begin position="1"/>
        <end position="25"/>
    </location>
</feature>
<comment type="similarity">
    <text evidence="8 9">Belongs to the TonB-dependent receptor family.</text>
</comment>
<feature type="domain" description="TonB-dependent receptor-like beta-barrel" evidence="11">
    <location>
        <begin position="539"/>
        <end position="884"/>
    </location>
</feature>
<dbReference type="FunFam" id="2.60.40.1120:FF:000003">
    <property type="entry name" value="Outer membrane protein Omp121"/>
    <property type="match status" value="1"/>
</dbReference>
<dbReference type="InterPro" id="IPR037066">
    <property type="entry name" value="Plug_dom_sf"/>
</dbReference>
<dbReference type="EMBL" id="FPAG01000004">
    <property type="protein sequence ID" value="SFS71789.1"/>
    <property type="molecule type" value="Genomic_DNA"/>
</dbReference>
<dbReference type="GO" id="GO:0009279">
    <property type="term" value="C:cell outer membrane"/>
    <property type="evidence" value="ECO:0007669"/>
    <property type="project" value="UniProtKB-SubCell"/>
</dbReference>
<evidence type="ECO:0000256" key="10">
    <source>
        <dbReference type="SAM" id="SignalP"/>
    </source>
</evidence>
<dbReference type="Proteomes" id="UP000183209">
    <property type="component" value="Unassembled WGS sequence"/>
</dbReference>
<gene>
    <name evidence="13" type="ORF">SAMN04487906_1416</name>
</gene>
<dbReference type="InterPro" id="IPR008969">
    <property type="entry name" value="CarboxyPept-like_regulatory"/>
</dbReference>
<dbReference type="SUPFAM" id="SSF49464">
    <property type="entry name" value="Carboxypeptidase regulatory domain-like"/>
    <property type="match status" value="1"/>
</dbReference>
<keyword evidence="3 8" id="KW-1134">Transmembrane beta strand</keyword>
<protein>
    <submittedName>
        <fullName evidence="13">TonB-linked outer membrane protein, SusC/RagA family</fullName>
    </submittedName>
</protein>
<evidence type="ECO:0000256" key="7">
    <source>
        <dbReference type="ARBA" id="ARBA00023237"/>
    </source>
</evidence>
<accession>A0A1I6S470</accession>
<evidence type="ECO:0000256" key="5">
    <source>
        <dbReference type="ARBA" id="ARBA00023077"/>
    </source>
</evidence>
<dbReference type="Gene3D" id="2.170.130.10">
    <property type="entry name" value="TonB-dependent receptor, plug domain"/>
    <property type="match status" value="1"/>
</dbReference>
<dbReference type="InterPro" id="IPR036942">
    <property type="entry name" value="Beta-barrel_TonB_sf"/>
</dbReference>
<keyword evidence="10" id="KW-0732">Signal</keyword>
<dbReference type="RefSeq" id="WP_083425879.1">
    <property type="nucleotide sequence ID" value="NZ_FPAG01000004.1"/>
</dbReference>
<dbReference type="Pfam" id="PF13715">
    <property type="entry name" value="CarbopepD_reg_2"/>
    <property type="match status" value="1"/>
</dbReference>
<name>A0A1I6S470_9FLAO</name>
<evidence type="ECO:0000256" key="8">
    <source>
        <dbReference type="PROSITE-ProRule" id="PRU01360"/>
    </source>
</evidence>
<evidence type="ECO:0000256" key="2">
    <source>
        <dbReference type="ARBA" id="ARBA00022448"/>
    </source>
</evidence>
<dbReference type="Pfam" id="PF07715">
    <property type="entry name" value="Plug"/>
    <property type="match status" value="1"/>
</dbReference>
<feature type="chain" id="PRO_5010202364" evidence="10">
    <location>
        <begin position="26"/>
        <end position="1145"/>
    </location>
</feature>
<evidence type="ECO:0000256" key="4">
    <source>
        <dbReference type="ARBA" id="ARBA00022692"/>
    </source>
</evidence>
<dbReference type="NCBIfam" id="TIGR04056">
    <property type="entry name" value="OMP_RagA_SusC"/>
    <property type="match status" value="1"/>
</dbReference>
<evidence type="ECO:0000313" key="13">
    <source>
        <dbReference type="EMBL" id="SFS71789.1"/>
    </source>
</evidence>
<dbReference type="Gene3D" id="2.60.40.1120">
    <property type="entry name" value="Carboxypeptidase-like, regulatory domain"/>
    <property type="match status" value="1"/>
</dbReference>
<evidence type="ECO:0000256" key="1">
    <source>
        <dbReference type="ARBA" id="ARBA00004571"/>
    </source>
</evidence>
<dbReference type="InterPro" id="IPR000531">
    <property type="entry name" value="Beta-barrel_TonB"/>
</dbReference>
<dbReference type="InterPro" id="IPR039426">
    <property type="entry name" value="TonB-dep_rcpt-like"/>
</dbReference>
<evidence type="ECO:0000313" key="14">
    <source>
        <dbReference type="Proteomes" id="UP000183209"/>
    </source>
</evidence>
<dbReference type="OrthoDB" id="9768177at2"/>
<feature type="domain" description="TonB-dependent receptor plug" evidence="12">
    <location>
        <begin position="213"/>
        <end position="310"/>
    </location>
</feature>
<dbReference type="PROSITE" id="PS52016">
    <property type="entry name" value="TONB_DEPENDENT_REC_3"/>
    <property type="match status" value="1"/>
</dbReference>
<evidence type="ECO:0000256" key="6">
    <source>
        <dbReference type="ARBA" id="ARBA00023136"/>
    </source>
</evidence>
<dbReference type="InterPro" id="IPR023997">
    <property type="entry name" value="TonB-dep_OMP_SusC/RagA_CS"/>
</dbReference>
<dbReference type="InterPro" id="IPR023996">
    <property type="entry name" value="TonB-dep_OMP_SusC/RagA"/>
</dbReference>
<sequence>MKFKKQKNLILQFFVLIVFNSTVFAATNDSKGVESKVSINVNNATLGKIFSLLEDKTKLHFNYGEEILQDTRTFSIVYNSEELKEIMDDIASKAALSYNISGSSVLIKKSLKQATPQQKRTITGAVTDENGQPMPGASVMEKGTTNGVATDFDGNFSINVSGEKAILVVSYVGYTTKEVSAPSSGTINVQLGLDAQGLDEVVVTALGITRSEKKIGYSTQDIELATIEEVTAPNVGNLFTGQVAGLQVTNPTGIFQSPDFSLRGKNPLIVIDGIPVETDFFDISSNDIANVNVLKGTTASALYGSRGRNGAILITTKNANKEGLEVAVSQSTLVTAGFTVFPETQTEYGNGSNGKYEFWDGKDGGISDGDMIWGPKFEPGVMIPQWNSPIRDNVTGEVIPWWGDVSGTQYDDKSRYSREPIPWKYHNNLKDFMELGYVSTTDFAIAHKGEKGSFRISGNYSKQKGRVPNTSLQSGGLTFKGTTKLTDRLTLDSKLAYNKVYSPNYPRYGYGPKNHMYTILIWMGDDVNGRDQREHFYIPGQEGYRQANWNYAWYNNPYFAAYELNQEYDANLINSQLKLNYKVTDEINLQARGSAVIKDVFEDRESPKSYLNYGDPRAGDYKTWNYERTTIDMDVLATYNKEFSDNFALNFNMGASTFYRKYQQEYNATDGLIVPFVYSLNNTKGNVKANTYLEEKKINSAYATMELSVFDALFLNFAARNDWSSTLPEANSSYFYPSFSASTIVSNYVTMPKGIDYLKLFGSWAEVSSDLNPYEISPFYQNSGTFGSTTKLTYPGGIVNPNIEPEKSTSFELGTSASFLEGRLKLDFTYYNVIDTNQIIDLPTSIASGFQNRKVNGNEYTTNGFEVVLKATPVRNDNFRWDVLTNWSKRERKITDIYGGQERYGDLFLNDRADSYYATVWQKSPDGQVILNDNGLPIRDNYKQNLGHKDPDWLLGFQNSFKYKNMTLDVGIDGSWGGLMRSLTVEKMWWGGKHPNSTLYRDAEYAAGEPVYIPEGVNVVSGELDRDVNGNIISDTRVFQPNTTAVSWQTWSQNYPYRAQVTEDESEIFANVFDRTFFKLRSVTFKYDFTDLLNLKGIKHIDMSLNGYNLLIWKKAEIIDPDYGNDDNLQDPSSRYVGMGINMKF</sequence>
<reference evidence="13 14" key="1">
    <citation type="submission" date="2016-10" db="EMBL/GenBank/DDBJ databases">
        <authorList>
            <person name="de Groot N.N."/>
        </authorList>
    </citation>
    <scope>NUCLEOTIDE SEQUENCE [LARGE SCALE GENOMIC DNA]</scope>
    <source>
        <strain evidence="13 14">CGMCC 1.6114</strain>
    </source>
</reference>
<keyword evidence="5 9" id="KW-0798">TonB box</keyword>
<keyword evidence="2 8" id="KW-0813">Transport</keyword>
<dbReference type="AlphaFoldDB" id="A0A1I6S470"/>
<keyword evidence="7 8" id="KW-0998">Cell outer membrane</keyword>
<evidence type="ECO:0000259" key="12">
    <source>
        <dbReference type="Pfam" id="PF07715"/>
    </source>
</evidence>
<organism evidence="13 14">
    <name type="scientific">Zhouia amylolytica</name>
    <dbReference type="NCBI Taxonomy" id="376730"/>
    <lineage>
        <taxon>Bacteria</taxon>
        <taxon>Pseudomonadati</taxon>
        <taxon>Bacteroidota</taxon>
        <taxon>Flavobacteriia</taxon>
        <taxon>Flavobacteriales</taxon>
        <taxon>Flavobacteriaceae</taxon>
        <taxon>Zhouia</taxon>
    </lineage>
</organism>
<proteinExistence type="inferred from homology"/>
<dbReference type="InterPro" id="IPR012910">
    <property type="entry name" value="Plug_dom"/>
</dbReference>